<evidence type="ECO:0000313" key="3">
    <source>
        <dbReference type="Proteomes" id="UP000198846"/>
    </source>
</evidence>
<dbReference type="RefSeq" id="WP_092133169.1">
    <property type="nucleotide sequence ID" value="NZ_FNQK01000006.1"/>
</dbReference>
<feature type="transmembrane region" description="Helical" evidence="1">
    <location>
        <begin position="190"/>
        <end position="213"/>
    </location>
</feature>
<feature type="transmembrane region" description="Helical" evidence="1">
    <location>
        <begin position="132"/>
        <end position="159"/>
    </location>
</feature>
<evidence type="ECO:0000313" key="2">
    <source>
        <dbReference type="EMBL" id="SEA05818.1"/>
    </source>
</evidence>
<keyword evidence="1" id="KW-1133">Transmembrane helix</keyword>
<name>A0A1H3Y4Q2_BIZPA</name>
<keyword evidence="1" id="KW-0812">Transmembrane</keyword>
<dbReference type="STRING" id="283786.SAMN04487990_10624"/>
<keyword evidence="1" id="KW-0472">Membrane</keyword>
<feature type="transmembrane region" description="Helical" evidence="1">
    <location>
        <begin position="31"/>
        <end position="55"/>
    </location>
</feature>
<evidence type="ECO:0000256" key="1">
    <source>
        <dbReference type="SAM" id="Phobius"/>
    </source>
</evidence>
<dbReference type="AlphaFoldDB" id="A0A1H3Y4Q2"/>
<dbReference type="OrthoDB" id="1049480at2"/>
<gene>
    <name evidence="2" type="ORF">SAMN04487990_10624</name>
</gene>
<accession>A0A1H3Y4Q2</accession>
<feature type="transmembrane region" description="Helical" evidence="1">
    <location>
        <begin position="75"/>
        <end position="98"/>
    </location>
</feature>
<dbReference type="EMBL" id="FNQK01000006">
    <property type="protein sequence ID" value="SEA05818.1"/>
    <property type="molecule type" value="Genomic_DNA"/>
</dbReference>
<reference evidence="2 3" key="1">
    <citation type="submission" date="2016-10" db="EMBL/GenBank/DDBJ databases">
        <authorList>
            <person name="de Groot N.N."/>
        </authorList>
    </citation>
    <scope>NUCLEOTIDE SEQUENCE [LARGE SCALE GENOMIC DNA]</scope>
    <source>
        <strain evidence="2 3">DSM 23842</strain>
    </source>
</reference>
<feature type="transmembrane region" description="Helical" evidence="1">
    <location>
        <begin position="256"/>
        <end position="273"/>
    </location>
</feature>
<sequence>MKQYIEFKAQRDLGQIITDTFNFIRNEFKPFFGLILQVVLPYLLVMFAALAFYFYSVGSLTNLVDDNALFDGSTTSILTMLATFLILITTGIIAYVLAHSTALYYIKSYVENKGVVNTEIVKTNVKNSFWKFVGLGVIVGLAVTFGFLLCVIPGIYVFVPLSISFSLMVFKDQSVSDAFSNSFNFIKNEWWMSFLTIFVVGIIVSVIGSIFSVPAMIYGIIKMGVFSGEVDPTGQAGLFQDPVYIILNVLSYALKYFLNFISIIAVVFIYFNINEKKNFSGTFDRIDSLGKTE</sequence>
<dbReference type="Proteomes" id="UP000198846">
    <property type="component" value="Unassembled WGS sequence"/>
</dbReference>
<keyword evidence="3" id="KW-1185">Reference proteome</keyword>
<evidence type="ECO:0008006" key="4">
    <source>
        <dbReference type="Google" id="ProtNLM"/>
    </source>
</evidence>
<organism evidence="2 3">
    <name type="scientific">Bizionia paragorgiae</name>
    <dbReference type="NCBI Taxonomy" id="283786"/>
    <lineage>
        <taxon>Bacteria</taxon>
        <taxon>Pseudomonadati</taxon>
        <taxon>Bacteroidota</taxon>
        <taxon>Flavobacteriia</taxon>
        <taxon>Flavobacteriales</taxon>
        <taxon>Flavobacteriaceae</taxon>
        <taxon>Bizionia</taxon>
    </lineage>
</organism>
<proteinExistence type="predicted"/>
<protein>
    <recommendedName>
        <fullName evidence="4">Membrane domain of glycerophosphoryl diester phosphodiesterase</fullName>
    </recommendedName>
</protein>